<dbReference type="Proteomes" id="UP000779900">
    <property type="component" value="Unassembled WGS sequence"/>
</dbReference>
<evidence type="ECO:0000256" key="1">
    <source>
        <dbReference type="SAM" id="MobiDB-lite"/>
    </source>
</evidence>
<feature type="transmembrane region" description="Helical" evidence="2">
    <location>
        <begin position="247"/>
        <end position="270"/>
    </location>
</feature>
<reference evidence="4" key="1">
    <citation type="submission" date="2019-03" db="EMBL/GenBank/DDBJ databases">
        <title>Lake Tanganyika Metagenome-Assembled Genomes (MAGs).</title>
        <authorList>
            <person name="Tran P."/>
        </authorList>
    </citation>
    <scope>NUCLEOTIDE SEQUENCE</scope>
    <source>
        <strain evidence="4">K_DeepCast_150m_m2_040</strain>
    </source>
</reference>
<feature type="transmembrane region" description="Helical" evidence="2">
    <location>
        <begin position="290"/>
        <end position="315"/>
    </location>
</feature>
<evidence type="ECO:0000313" key="4">
    <source>
        <dbReference type="EMBL" id="MBM3331092.1"/>
    </source>
</evidence>
<keyword evidence="2" id="KW-0472">Membrane</keyword>
<feature type="chain" id="PRO_5038086705" description="DUF3592 domain-containing protein" evidence="3">
    <location>
        <begin position="21"/>
        <end position="335"/>
    </location>
</feature>
<sequence>MSHKGTALVLLAAVATFAAASEPTVVRIKTAFGDTIRRAQRDSFHLFPNSVNFRYAVILGLPGSQVYAKVAQADGDTLVPVYYRILPGQLERIRFLIDYRDFVAEQQKTDTTVAPSLRAFWREVESRPLRDEPSGNAESGAEDSPTTPSLMTENRYHMTMAGATAGSALGGCIGSWAGIKKGVGQGSAANCLDQNITVPVYSVNHPIFWTTACCLTAVGTTAGYIAGDKLDRTRPPALPLPEEGKEWRTSCAIGAVIPALAAGAGFFLLAGPLHYGRTGPLNDMPDDGSVLTMLPMALTGMCIAVEVTTIGYYIGRIIDRQNAEKIAATRQTLSR</sequence>
<accession>A0A938BT00</accession>
<organism evidence="4 5">
    <name type="scientific">candidate division WOR-3 bacterium</name>
    <dbReference type="NCBI Taxonomy" id="2052148"/>
    <lineage>
        <taxon>Bacteria</taxon>
        <taxon>Bacteria division WOR-3</taxon>
    </lineage>
</organism>
<comment type="caution">
    <text evidence="4">The sequence shown here is derived from an EMBL/GenBank/DDBJ whole genome shotgun (WGS) entry which is preliminary data.</text>
</comment>
<keyword evidence="3" id="KW-0732">Signal</keyword>
<dbReference type="AlphaFoldDB" id="A0A938BT00"/>
<dbReference type="EMBL" id="VGIR01000018">
    <property type="protein sequence ID" value="MBM3331092.1"/>
    <property type="molecule type" value="Genomic_DNA"/>
</dbReference>
<evidence type="ECO:0000256" key="3">
    <source>
        <dbReference type="SAM" id="SignalP"/>
    </source>
</evidence>
<feature type="transmembrane region" description="Helical" evidence="2">
    <location>
        <begin position="207"/>
        <end position="226"/>
    </location>
</feature>
<proteinExistence type="predicted"/>
<evidence type="ECO:0000256" key="2">
    <source>
        <dbReference type="SAM" id="Phobius"/>
    </source>
</evidence>
<name>A0A938BT00_UNCW3</name>
<protein>
    <recommendedName>
        <fullName evidence="6">DUF3592 domain-containing protein</fullName>
    </recommendedName>
</protein>
<evidence type="ECO:0000313" key="5">
    <source>
        <dbReference type="Proteomes" id="UP000779900"/>
    </source>
</evidence>
<feature type="region of interest" description="Disordered" evidence="1">
    <location>
        <begin position="128"/>
        <end position="150"/>
    </location>
</feature>
<keyword evidence="2" id="KW-1133">Transmembrane helix</keyword>
<evidence type="ECO:0008006" key="6">
    <source>
        <dbReference type="Google" id="ProtNLM"/>
    </source>
</evidence>
<feature type="signal peptide" evidence="3">
    <location>
        <begin position="1"/>
        <end position="20"/>
    </location>
</feature>
<gene>
    <name evidence="4" type="ORF">FJY68_04470</name>
</gene>
<keyword evidence="2" id="KW-0812">Transmembrane</keyword>